<reference evidence="4 5" key="1">
    <citation type="submission" date="2016-11" db="EMBL/GenBank/DDBJ databases">
        <authorList>
            <person name="Jaros S."/>
            <person name="Januszkiewicz K."/>
            <person name="Wedrychowicz H."/>
        </authorList>
    </citation>
    <scope>NUCLEOTIDE SEQUENCE [LARGE SCALE GENOMIC DNA]</scope>
    <source>
        <strain evidence="4 5">DSM 16112</strain>
    </source>
</reference>
<dbReference type="EMBL" id="FQUZ01000041">
    <property type="protein sequence ID" value="SHF78281.1"/>
    <property type="molecule type" value="Genomic_DNA"/>
</dbReference>
<name>A0A1M5EGU0_9BURK</name>
<keyword evidence="5" id="KW-1185">Reference proteome</keyword>
<proteinExistence type="inferred from homology"/>
<dbReference type="Pfam" id="PF01464">
    <property type="entry name" value="SLT"/>
    <property type="match status" value="1"/>
</dbReference>
<sequence>MTFRPAGRSSGLVFWVRKMVRMAHKTTVWYGTATVLALVVLALQPGLRSSAESWLYGLLHERKVASTGLDIQPQAHERATAINWLDLTEEQAAVAYWLSKKYRVAPEPLGALVAQAYTLGERYRLDPTLILSVVAIESGFNPFAQSAVGAQGLMQVMTTVHEEKYALFGGKHAAFDPLTNLQVGAVILQDCIRRFGGVQPGLRCYVGAAKLPSDGGYAAKVLAEHTRLQKVKADGSRGLPARYREQLRARAREMAAGTPNSQKWAQRAAPDHASKAS</sequence>
<dbReference type="PANTHER" id="PTHR37423:SF2">
    <property type="entry name" value="MEMBRANE-BOUND LYTIC MUREIN TRANSGLYCOSYLASE C"/>
    <property type="match status" value="1"/>
</dbReference>
<dbReference type="AlphaFoldDB" id="A0A1M5EGU0"/>
<evidence type="ECO:0000259" key="3">
    <source>
        <dbReference type="Pfam" id="PF01464"/>
    </source>
</evidence>
<dbReference type="InterPro" id="IPR023346">
    <property type="entry name" value="Lysozyme-like_dom_sf"/>
</dbReference>
<accession>A0A1M5EGU0</accession>
<feature type="domain" description="Transglycosylase SLT" evidence="3">
    <location>
        <begin position="120"/>
        <end position="197"/>
    </location>
</feature>
<dbReference type="OrthoDB" id="9815002at2"/>
<feature type="region of interest" description="Disordered" evidence="2">
    <location>
        <begin position="250"/>
        <end position="277"/>
    </location>
</feature>
<evidence type="ECO:0000256" key="1">
    <source>
        <dbReference type="ARBA" id="ARBA00007734"/>
    </source>
</evidence>
<comment type="similarity">
    <text evidence="1">Belongs to the transglycosylase Slt family.</text>
</comment>
<organism evidence="4 5">
    <name type="scientific">Lampropedia hyalina DSM 16112</name>
    <dbReference type="NCBI Taxonomy" id="1122156"/>
    <lineage>
        <taxon>Bacteria</taxon>
        <taxon>Pseudomonadati</taxon>
        <taxon>Pseudomonadota</taxon>
        <taxon>Betaproteobacteria</taxon>
        <taxon>Burkholderiales</taxon>
        <taxon>Comamonadaceae</taxon>
        <taxon>Lampropedia</taxon>
    </lineage>
</organism>
<dbReference type="SUPFAM" id="SSF53955">
    <property type="entry name" value="Lysozyme-like"/>
    <property type="match status" value="1"/>
</dbReference>
<evidence type="ECO:0000313" key="5">
    <source>
        <dbReference type="Proteomes" id="UP000184327"/>
    </source>
</evidence>
<dbReference type="InterPro" id="IPR008258">
    <property type="entry name" value="Transglycosylase_SLT_dom_1"/>
</dbReference>
<dbReference type="Gene3D" id="1.10.530.10">
    <property type="match status" value="1"/>
</dbReference>
<dbReference type="STRING" id="1122156.SAMN02745117_02591"/>
<dbReference type="Proteomes" id="UP000184327">
    <property type="component" value="Unassembled WGS sequence"/>
</dbReference>
<dbReference type="PANTHER" id="PTHR37423">
    <property type="entry name" value="SOLUBLE LYTIC MUREIN TRANSGLYCOSYLASE-RELATED"/>
    <property type="match status" value="1"/>
</dbReference>
<protein>
    <submittedName>
        <fullName evidence="4">Transglycosylase SLT domain-containing protein</fullName>
    </submittedName>
</protein>
<evidence type="ECO:0000256" key="2">
    <source>
        <dbReference type="SAM" id="MobiDB-lite"/>
    </source>
</evidence>
<gene>
    <name evidence="4" type="ORF">SAMN02745117_02591</name>
</gene>
<evidence type="ECO:0000313" key="4">
    <source>
        <dbReference type="EMBL" id="SHF78281.1"/>
    </source>
</evidence>